<dbReference type="Pfam" id="PF03884">
    <property type="entry name" value="YacG"/>
    <property type="match status" value="1"/>
</dbReference>
<proteinExistence type="inferred from homology"/>
<evidence type="ECO:0000256" key="1">
    <source>
        <dbReference type="ARBA" id="ARBA00022723"/>
    </source>
</evidence>
<dbReference type="GO" id="GO:0008270">
    <property type="term" value="F:zinc ion binding"/>
    <property type="evidence" value="ECO:0007669"/>
    <property type="project" value="UniProtKB-UniRule"/>
</dbReference>
<organism evidence="5 6">
    <name type="scientific">Bythopirellula goksoeyrii</name>
    <dbReference type="NCBI Taxonomy" id="1400387"/>
    <lineage>
        <taxon>Bacteria</taxon>
        <taxon>Pseudomonadati</taxon>
        <taxon>Planctomycetota</taxon>
        <taxon>Planctomycetia</taxon>
        <taxon>Pirellulales</taxon>
        <taxon>Lacipirellulaceae</taxon>
        <taxon>Bythopirellula</taxon>
    </lineage>
</organism>
<sequence>MGTAHQSRTTINFVGDALPTCTMQCPICNSQFEPSETTAMPFCSNRCRQIDMGRWLEEGYSLPHVPDPEDDEVPDDDTLLN</sequence>
<dbReference type="Gene3D" id="3.30.50.10">
    <property type="entry name" value="Erythroid Transcription Factor GATA-1, subunit A"/>
    <property type="match status" value="1"/>
</dbReference>
<evidence type="ECO:0000256" key="3">
    <source>
        <dbReference type="HAMAP-Rule" id="MF_00649"/>
    </source>
</evidence>
<comment type="cofactor">
    <cofactor evidence="3">
        <name>Zn(2+)</name>
        <dbReference type="ChEBI" id="CHEBI:29105"/>
    </cofactor>
    <text evidence="3">Binds 1 zinc ion.</text>
</comment>
<dbReference type="EMBL" id="CP042913">
    <property type="protein sequence ID" value="QEG34061.1"/>
    <property type="molecule type" value="Genomic_DNA"/>
</dbReference>
<dbReference type="KEGG" id="bgok:Pr1d_13330"/>
<dbReference type="SUPFAM" id="SSF57716">
    <property type="entry name" value="Glucocorticoid receptor-like (DNA-binding domain)"/>
    <property type="match status" value="1"/>
</dbReference>
<comment type="function">
    <text evidence="3">Inhibits all the catalytic activities of DNA gyrase by preventing its interaction with DNA. Acts by binding directly to the C-terminal domain of GyrB, which probably disrupts DNA binding by the gyrase.</text>
</comment>
<dbReference type="AlphaFoldDB" id="A0A5B9QIK2"/>
<feature type="binding site" evidence="3">
    <location>
        <position position="25"/>
    </location>
    <ligand>
        <name>Zn(2+)</name>
        <dbReference type="ChEBI" id="CHEBI:29105"/>
    </ligand>
</feature>
<dbReference type="InterPro" id="IPR013088">
    <property type="entry name" value="Znf_NHR/GATA"/>
</dbReference>
<name>A0A5B9QIK2_9BACT</name>
<accession>A0A5B9QIK2</accession>
<comment type="similarity">
    <text evidence="3">Belongs to the DNA gyrase inhibitor YacG family.</text>
</comment>
<evidence type="ECO:0000256" key="4">
    <source>
        <dbReference type="SAM" id="MobiDB-lite"/>
    </source>
</evidence>
<evidence type="ECO:0000313" key="5">
    <source>
        <dbReference type="EMBL" id="QEG34061.1"/>
    </source>
</evidence>
<keyword evidence="1 3" id="KW-0479">Metal-binding</keyword>
<feature type="binding site" evidence="3">
    <location>
        <position position="43"/>
    </location>
    <ligand>
        <name>Zn(2+)</name>
        <dbReference type="ChEBI" id="CHEBI:29105"/>
    </ligand>
</feature>
<keyword evidence="6" id="KW-1185">Reference proteome</keyword>
<dbReference type="Proteomes" id="UP000323917">
    <property type="component" value="Chromosome"/>
</dbReference>
<comment type="subunit">
    <text evidence="3">Interacts with GyrB.</text>
</comment>
<gene>
    <name evidence="3" type="primary">yacG</name>
    <name evidence="5" type="ORF">Pr1d_13330</name>
</gene>
<feature type="compositionally biased region" description="Acidic residues" evidence="4">
    <location>
        <begin position="68"/>
        <end position="81"/>
    </location>
</feature>
<protein>
    <recommendedName>
        <fullName evidence="3">DNA gyrase inhibitor YacG</fullName>
    </recommendedName>
</protein>
<dbReference type="HAMAP" id="MF_00649">
    <property type="entry name" value="DNA_gyrase_inhibitor_YacG"/>
    <property type="match status" value="1"/>
</dbReference>
<dbReference type="GO" id="GO:0006355">
    <property type="term" value="P:regulation of DNA-templated transcription"/>
    <property type="evidence" value="ECO:0007669"/>
    <property type="project" value="InterPro"/>
</dbReference>
<dbReference type="PANTHER" id="PTHR36150">
    <property type="entry name" value="DNA GYRASE INHIBITOR YACG"/>
    <property type="match status" value="1"/>
</dbReference>
<dbReference type="PANTHER" id="PTHR36150:SF1">
    <property type="entry name" value="DNA GYRASE INHIBITOR YACG"/>
    <property type="match status" value="1"/>
</dbReference>
<keyword evidence="2 3" id="KW-0862">Zinc</keyword>
<evidence type="ECO:0000313" key="6">
    <source>
        <dbReference type="Proteomes" id="UP000323917"/>
    </source>
</evidence>
<dbReference type="RefSeq" id="WP_238476647.1">
    <property type="nucleotide sequence ID" value="NZ_CP042913.1"/>
</dbReference>
<feature type="region of interest" description="Disordered" evidence="4">
    <location>
        <begin position="60"/>
        <end position="81"/>
    </location>
</feature>
<dbReference type="GO" id="GO:0008657">
    <property type="term" value="F:DNA topoisomerase type II (double strand cut, ATP-hydrolyzing) inhibitor activity"/>
    <property type="evidence" value="ECO:0007669"/>
    <property type="project" value="UniProtKB-UniRule"/>
</dbReference>
<feature type="binding site" evidence="3">
    <location>
        <position position="28"/>
    </location>
    <ligand>
        <name>Zn(2+)</name>
        <dbReference type="ChEBI" id="CHEBI:29105"/>
    </ligand>
</feature>
<reference evidence="5 6" key="1">
    <citation type="submission" date="2019-08" db="EMBL/GenBank/DDBJ databases">
        <title>Deep-cultivation of Planctomycetes and their phenomic and genomic characterization uncovers novel biology.</title>
        <authorList>
            <person name="Wiegand S."/>
            <person name="Jogler M."/>
            <person name="Boedeker C."/>
            <person name="Pinto D."/>
            <person name="Vollmers J."/>
            <person name="Rivas-Marin E."/>
            <person name="Kohn T."/>
            <person name="Peeters S.H."/>
            <person name="Heuer A."/>
            <person name="Rast P."/>
            <person name="Oberbeckmann S."/>
            <person name="Bunk B."/>
            <person name="Jeske O."/>
            <person name="Meyerdierks A."/>
            <person name="Storesund J.E."/>
            <person name="Kallscheuer N."/>
            <person name="Luecker S."/>
            <person name="Lage O.M."/>
            <person name="Pohl T."/>
            <person name="Merkel B.J."/>
            <person name="Hornburger P."/>
            <person name="Mueller R.-W."/>
            <person name="Bruemmer F."/>
            <person name="Labrenz M."/>
            <person name="Spormann A.M."/>
            <person name="Op den Camp H."/>
            <person name="Overmann J."/>
            <person name="Amann R."/>
            <person name="Jetten M.S.M."/>
            <person name="Mascher T."/>
            <person name="Medema M.H."/>
            <person name="Devos D.P."/>
            <person name="Kaster A.-K."/>
            <person name="Ovreas L."/>
            <person name="Rohde M."/>
            <person name="Galperin M.Y."/>
            <person name="Jogler C."/>
        </authorList>
    </citation>
    <scope>NUCLEOTIDE SEQUENCE [LARGE SCALE GENOMIC DNA]</scope>
    <source>
        <strain evidence="5 6">Pr1d</strain>
    </source>
</reference>
<dbReference type="InterPro" id="IPR005584">
    <property type="entry name" value="DNA_gyrase_inhibitor_YacG"/>
</dbReference>
<evidence type="ECO:0000256" key="2">
    <source>
        <dbReference type="ARBA" id="ARBA00022833"/>
    </source>
</evidence>
<feature type="binding site" evidence="3">
    <location>
        <position position="47"/>
    </location>
    <ligand>
        <name>Zn(2+)</name>
        <dbReference type="ChEBI" id="CHEBI:29105"/>
    </ligand>
</feature>